<name>A0A9X2HIY5_9SPHN</name>
<protein>
    <submittedName>
        <fullName evidence="2">Uncharacterized protein</fullName>
    </submittedName>
</protein>
<feature type="region of interest" description="Disordered" evidence="1">
    <location>
        <begin position="1"/>
        <end position="24"/>
    </location>
</feature>
<gene>
    <name evidence="2" type="ORF">M9978_16600</name>
</gene>
<comment type="caution">
    <text evidence="2">The sequence shown here is derived from an EMBL/GenBank/DDBJ whole genome shotgun (WGS) entry which is preliminary data.</text>
</comment>
<proteinExistence type="predicted"/>
<accession>A0A9X2HIY5</accession>
<sequence>MAAVAERAPSVRDGKVASKFQRTRRTKQEVEDGLAYARAWRVRTRPYFDELYPETVSPVRCSRCDQFVPASHDLASAAQAQGGMA</sequence>
<dbReference type="RefSeq" id="WP_254295147.1">
    <property type="nucleotide sequence ID" value="NZ_JAMLDX010000014.1"/>
</dbReference>
<reference evidence="2" key="1">
    <citation type="submission" date="2022-05" db="EMBL/GenBank/DDBJ databases">
        <title>Sphingomonas sp. strain MG17 Genome sequencing and assembly.</title>
        <authorList>
            <person name="Kim I."/>
        </authorList>
    </citation>
    <scope>NUCLEOTIDE SEQUENCE</scope>
    <source>
        <strain evidence="2">MG17</strain>
    </source>
</reference>
<dbReference type="EMBL" id="JAMLDX010000014">
    <property type="protein sequence ID" value="MCP3732046.1"/>
    <property type="molecule type" value="Genomic_DNA"/>
</dbReference>
<evidence type="ECO:0000313" key="2">
    <source>
        <dbReference type="EMBL" id="MCP3732046.1"/>
    </source>
</evidence>
<evidence type="ECO:0000313" key="3">
    <source>
        <dbReference type="Proteomes" id="UP001139451"/>
    </source>
</evidence>
<keyword evidence="3" id="KW-1185">Reference proteome</keyword>
<dbReference type="Proteomes" id="UP001139451">
    <property type="component" value="Unassembled WGS sequence"/>
</dbReference>
<organism evidence="2 3">
    <name type="scientific">Sphingomonas tagetis</name>
    <dbReference type="NCBI Taxonomy" id="2949092"/>
    <lineage>
        <taxon>Bacteria</taxon>
        <taxon>Pseudomonadati</taxon>
        <taxon>Pseudomonadota</taxon>
        <taxon>Alphaproteobacteria</taxon>
        <taxon>Sphingomonadales</taxon>
        <taxon>Sphingomonadaceae</taxon>
        <taxon>Sphingomonas</taxon>
    </lineage>
</organism>
<dbReference type="AlphaFoldDB" id="A0A9X2HIY5"/>
<evidence type="ECO:0000256" key="1">
    <source>
        <dbReference type="SAM" id="MobiDB-lite"/>
    </source>
</evidence>